<gene>
    <name evidence="1" type="ORF">E5990_09225</name>
</gene>
<keyword evidence="2" id="KW-1185">Reference proteome</keyword>
<dbReference type="EMBL" id="SSTG01000141">
    <property type="protein sequence ID" value="THG45158.1"/>
    <property type="molecule type" value="Genomic_DNA"/>
</dbReference>
<comment type="caution">
    <text evidence="1">The sequence shown here is derived from an EMBL/GenBank/DDBJ whole genome shotgun (WGS) entry which is preliminary data.</text>
</comment>
<reference evidence="1" key="1">
    <citation type="submission" date="2019-04" db="EMBL/GenBank/DDBJ databases">
        <title>Microbes associate with the intestines of laboratory mice.</title>
        <authorList>
            <person name="Navarre W."/>
            <person name="Wong E."/>
            <person name="Huang K.C."/>
            <person name="Tropini C."/>
            <person name="Ng K."/>
            <person name="Yu B."/>
        </authorList>
    </citation>
    <scope>NUCLEOTIDE SEQUENCE</scope>
    <source>
        <strain evidence="1">NM86_A22</strain>
    </source>
</reference>
<dbReference type="Proteomes" id="UP000305401">
    <property type="component" value="Unassembled WGS sequence"/>
</dbReference>
<proteinExistence type="predicted"/>
<evidence type="ECO:0000313" key="2">
    <source>
        <dbReference type="Proteomes" id="UP000305401"/>
    </source>
</evidence>
<organism evidence="1 2">
    <name type="scientific">Muribaculum caecicola</name>
    <dbReference type="NCBI Taxonomy" id="3038144"/>
    <lineage>
        <taxon>Bacteria</taxon>
        <taxon>Pseudomonadati</taxon>
        <taxon>Bacteroidota</taxon>
        <taxon>Bacteroidia</taxon>
        <taxon>Bacteroidales</taxon>
        <taxon>Muribaculaceae</taxon>
        <taxon>Muribaculum</taxon>
    </lineage>
</organism>
<evidence type="ECO:0000313" key="1">
    <source>
        <dbReference type="EMBL" id="THG45158.1"/>
    </source>
</evidence>
<sequence length="206" mass="23606">MPHPLTVYPHKTLRVVPQYGATVTQYALMAQYGRVFFDTRARYNKREKSIHRINIGGANGVQSLTIPLVKPEHLSGLTIDQLDISAHGCWWDVHWGAVYSAYGRSPFFEYYAPELQPLFNSPQVKLVDFNMNLYGFCLRVLGLEHLFGMDNAVEPEFIVESASDMEIQPYYQVWASRFGFTPNLSILDLIFNLGPESPLYLKKIVR</sequence>
<accession>A0AC61S3L7</accession>
<protein>
    <submittedName>
        <fullName evidence="1">Uncharacterized protein</fullName>
    </submittedName>
</protein>
<name>A0AC61S3L7_9BACT</name>